<dbReference type="Gene3D" id="1.10.540.10">
    <property type="entry name" value="Acyl-CoA dehydrogenase/oxidase, N-terminal domain"/>
    <property type="match status" value="1"/>
</dbReference>
<dbReference type="Proteomes" id="UP000027064">
    <property type="component" value="Unassembled WGS sequence"/>
</dbReference>
<evidence type="ECO:0000256" key="6">
    <source>
        <dbReference type="ARBA" id="ARBA00066362"/>
    </source>
</evidence>
<dbReference type="FunFam" id="1.10.540.10:FF:000002">
    <property type="entry name" value="Acyl-CoA dehydrogenase FadE19"/>
    <property type="match status" value="1"/>
</dbReference>
<dbReference type="Pfam" id="PF00441">
    <property type="entry name" value="Acyl-CoA_dh_1"/>
    <property type="match status" value="1"/>
</dbReference>
<protein>
    <recommendedName>
        <fullName evidence="7">Cyclohex-1-ene-1-carbonyl-CoA dehydrogenase</fullName>
        <ecNumber evidence="6">1.3.8.10</ecNumber>
    </recommendedName>
</protein>
<dbReference type="InterPro" id="IPR013786">
    <property type="entry name" value="AcylCoA_DH/ox_N"/>
</dbReference>
<comment type="cofactor">
    <cofactor evidence="1 8">
        <name>FAD</name>
        <dbReference type="ChEBI" id="CHEBI:57692"/>
    </cofactor>
</comment>
<evidence type="ECO:0000256" key="4">
    <source>
        <dbReference type="ARBA" id="ARBA00022827"/>
    </source>
</evidence>
<dbReference type="InterPro" id="IPR006091">
    <property type="entry name" value="Acyl-CoA_Oxase/DH_mid-dom"/>
</dbReference>
<dbReference type="InterPro" id="IPR037069">
    <property type="entry name" value="AcylCoA_DH/ox_N_sf"/>
</dbReference>
<name>A0A066WW93_9FLAO</name>
<evidence type="ECO:0000313" key="12">
    <source>
        <dbReference type="EMBL" id="KDN54915.1"/>
    </source>
</evidence>
<dbReference type="GO" id="GO:0050660">
    <property type="term" value="F:flavin adenine dinucleotide binding"/>
    <property type="evidence" value="ECO:0007669"/>
    <property type="project" value="InterPro"/>
</dbReference>
<dbReference type="InterPro" id="IPR009075">
    <property type="entry name" value="AcylCo_DH/oxidase_C"/>
</dbReference>
<sequence>MMHFDYSETQNMIAQSIRDFADKNIKPYVMEWDEAQTFPVPLFKKLGEMGFMGVLVPEELGGSGLGYHEYITIVEEISKVDPSIGLSVAAHNSLCTNHILTFGNDEQKKKWVPKLASGEHLGAWGLTEHNTGSDAAGMNTTAKKDGDYWIVNGAKNFITHAISGDISVVIVRTGEKGDSRGMTAFVFEKGMEGFSSGKKENKLGMRASETAELIFDNCRVPDANRLGEVGEGFIQAMKILDGGRISIGALSLGVAKGAYEAALKYSKERQQFGKPISEFQGISFKLVDMATEIEASELLLHKAAFLKEQHRPVTTAGAMAKMYASEVCVKVANEAVQIHGGYGFTKDFPVEKFYRDAKLCTIGEGTTEIQKVVISRNLLKE</sequence>
<keyword evidence="4 8" id="KW-0274">FAD</keyword>
<dbReference type="PROSITE" id="PS00073">
    <property type="entry name" value="ACYL_COA_DH_2"/>
    <property type="match status" value="1"/>
</dbReference>
<evidence type="ECO:0000259" key="10">
    <source>
        <dbReference type="Pfam" id="PF02770"/>
    </source>
</evidence>
<evidence type="ECO:0000313" key="13">
    <source>
        <dbReference type="Proteomes" id="UP000027064"/>
    </source>
</evidence>
<dbReference type="GO" id="GO:0003995">
    <property type="term" value="F:acyl-CoA dehydrogenase activity"/>
    <property type="evidence" value="ECO:0007669"/>
    <property type="project" value="InterPro"/>
</dbReference>
<evidence type="ECO:0000256" key="2">
    <source>
        <dbReference type="ARBA" id="ARBA00009347"/>
    </source>
</evidence>
<feature type="domain" description="Acyl-CoA dehydrogenase/oxidase C-terminal" evidence="9">
    <location>
        <begin position="230"/>
        <end position="379"/>
    </location>
</feature>
<dbReference type="Gene3D" id="2.40.110.10">
    <property type="entry name" value="Butyryl-CoA Dehydrogenase, subunit A, domain 2"/>
    <property type="match status" value="1"/>
</dbReference>
<dbReference type="SUPFAM" id="SSF47203">
    <property type="entry name" value="Acyl-CoA dehydrogenase C-terminal domain-like"/>
    <property type="match status" value="1"/>
</dbReference>
<dbReference type="FunFam" id="1.20.140.10:FF:000004">
    <property type="entry name" value="Acyl-CoA dehydrogenase FadE25"/>
    <property type="match status" value="1"/>
</dbReference>
<dbReference type="InterPro" id="IPR036250">
    <property type="entry name" value="AcylCo_DH-like_C"/>
</dbReference>
<dbReference type="InterPro" id="IPR009100">
    <property type="entry name" value="AcylCoA_DH/oxidase_NM_dom_sf"/>
</dbReference>
<keyword evidence="5 8" id="KW-0560">Oxidoreductase</keyword>
<gene>
    <name evidence="12" type="ORF">FEM21_19200</name>
</gene>
<dbReference type="InterPro" id="IPR006089">
    <property type="entry name" value="Acyl-CoA_DH_CS"/>
</dbReference>
<reference evidence="12 13" key="1">
    <citation type="submission" date="2014-05" db="EMBL/GenBank/DDBJ databases">
        <title>Genome Sequence of Flavobacterium sp. EM1321.</title>
        <authorList>
            <person name="Shin S.-K."/>
            <person name="Yi H."/>
        </authorList>
    </citation>
    <scope>NUCLEOTIDE SEQUENCE [LARGE SCALE GENOMIC DNA]</scope>
    <source>
        <strain evidence="12 13">EM1321</strain>
    </source>
</reference>
<dbReference type="SUPFAM" id="SSF56645">
    <property type="entry name" value="Acyl-CoA dehydrogenase NM domain-like"/>
    <property type="match status" value="1"/>
</dbReference>
<evidence type="ECO:0000256" key="5">
    <source>
        <dbReference type="ARBA" id="ARBA00023002"/>
    </source>
</evidence>
<dbReference type="InterPro" id="IPR046373">
    <property type="entry name" value="Acyl-CoA_Oxase/DH_mid-dom_sf"/>
</dbReference>
<dbReference type="eggNOG" id="COG1960">
    <property type="taxonomic scope" value="Bacteria"/>
</dbReference>
<evidence type="ECO:0000256" key="3">
    <source>
        <dbReference type="ARBA" id="ARBA00022630"/>
    </source>
</evidence>
<keyword evidence="13" id="KW-1185">Reference proteome</keyword>
<evidence type="ECO:0000256" key="7">
    <source>
        <dbReference type="ARBA" id="ARBA00072305"/>
    </source>
</evidence>
<comment type="similarity">
    <text evidence="2 8">Belongs to the acyl-CoA dehydrogenase family.</text>
</comment>
<feature type="domain" description="Acyl-CoA dehydrogenase/oxidase N-terminal" evidence="11">
    <location>
        <begin position="7"/>
        <end position="119"/>
    </location>
</feature>
<evidence type="ECO:0000256" key="1">
    <source>
        <dbReference type="ARBA" id="ARBA00001974"/>
    </source>
</evidence>
<dbReference type="PANTHER" id="PTHR43884">
    <property type="entry name" value="ACYL-COA DEHYDROGENASE"/>
    <property type="match status" value="1"/>
</dbReference>
<dbReference type="Pfam" id="PF02770">
    <property type="entry name" value="Acyl-CoA_dh_M"/>
    <property type="match status" value="1"/>
</dbReference>
<evidence type="ECO:0000259" key="9">
    <source>
        <dbReference type="Pfam" id="PF00441"/>
    </source>
</evidence>
<evidence type="ECO:0000256" key="8">
    <source>
        <dbReference type="RuleBase" id="RU362125"/>
    </source>
</evidence>
<feature type="domain" description="Acyl-CoA oxidase/dehydrogenase middle" evidence="10">
    <location>
        <begin position="124"/>
        <end position="218"/>
    </location>
</feature>
<keyword evidence="3 8" id="KW-0285">Flavoprotein</keyword>
<comment type="caution">
    <text evidence="12">The sequence shown here is derived from an EMBL/GenBank/DDBJ whole genome shotgun (WGS) entry which is preliminary data.</text>
</comment>
<organism evidence="12 13">
    <name type="scientific">Flavobacterium seoulense</name>
    <dbReference type="NCBI Taxonomy" id="1492738"/>
    <lineage>
        <taxon>Bacteria</taxon>
        <taxon>Pseudomonadati</taxon>
        <taxon>Bacteroidota</taxon>
        <taxon>Flavobacteriia</taxon>
        <taxon>Flavobacteriales</taxon>
        <taxon>Flavobacteriaceae</taxon>
        <taxon>Flavobacterium</taxon>
    </lineage>
</organism>
<evidence type="ECO:0000259" key="11">
    <source>
        <dbReference type="Pfam" id="PF02771"/>
    </source>
</evidence>
<dbReference type="Gene3D" id="1.20.140.10">
    <property type="entry name" value="Butyryl-CoA Dehydrogenase, subunit A, domain 3"/>
    <property type="match status" value="1"/>
</dbReference>
<dbReference type="FunFam" id="2.40.110.10:FF:000001">
    <property type="entry name" value="Acyl-CoA dehydrogenase, mitochondrial"/>
    <property type="match status" value="1"/>
</dbReference>
<dbReference type="Pfam" id="PF02771">
    <property type="entry name" value="Acyl-CoA_dh_N"/>
    <property type="match status" value="1"/>
</dbReference>
<accession>A0A066WW93</accession>
<dbReference type="PANTHER" id="PTHR43884:SF12">
    <property type="entry name" value="ISOVALERYL-COA DEHYDROGENASE, MITOCHONDRIAL-RELATED"/>
    <property type="match status" value="1"/>
</dbReference>
<dbReference type="PIRSF" id="PIRSF016578">
    <property type="entry name" value="HsaA"/>
    <property type="match status" value="1"/>
</dbReference>
<dbReference type="EMBL" id="JNCA01000017">
    <property type="protein sequence ID" value="KDN54915.1"/>
    <property type="molecule type" value="Genomic_DNA"/>
</dbReference>
<proteinExistence type="inferred from homology"/>
<dbReference type="EC" id="1.3.8.10" evidence="6"/>
<dbReference type="AlphaFoldDB" id="A0A066WW93"/>
<dbReference type="STRING" id="1492738.FEM21_19200"/>
<dbReference type="PATRIC" id="fig|1492738.3.peg.1909"/>